<dbReference type="OrthoDB" id="9803916at2"/>
<dbReference type="InterPro" id="IPR036866">
    <property type="entry name" value="RibonucZ/Hydroxyglut_hydro"/>
</dbReference>
<feature type="region of interest" description="Disordered" evidence="1">
    <location>
        <begin position="239"/>
        <end position="259"/>
    </location>
</feature>
<organism evidence="2 3">
    <name type="scientific">Orrella marina</name>
    <dbReference type="NCBI Taxonomy" id="2163011"/>
    <lineage>
        <taxon>Bacteria</taxon>
        <taxon>Pseudomonadati</taxon>
        <taxon>Pseudomonadota</taxon>
        <taxon>Betaproteobacteria</taxon>
        <taxon>Burkholderiales</taxon>
        <taxon>Alcaligenaceae</taxon>
        <taxon>Orrella</taxon>
    </lineage>
</organism>
<evidence type="ECO:0000313" key="2">
    <source>
        <dbReference type="EMBL" id="AWB35645.1"/>
    </source>
</evidence>
<name>A0A2R4XPE1_9BURK</name>
<dbReference type="Gene3D" id="3.60.15.10">
    <property type="entry name" value="Ribonuclease Z/Hydroxyacylglutathione hydrolase-like"/>
    <property type="match status" value="1"/>
</dbReference>
<gene>
    <name evidence="2" type="ORF">DBV39_05225</name>
</gene>
<accession>A0A2R4XPE1</accession>
<dbReference type="SUPFAM" id="SSF56281">
    <property type="entry name" value="Metallo-hydrolase/oxidoreductase"/>
    <property type="match status" value="1"/>
</dbReference>
<dbReference type="AlphaFoldDB" id="A0A2R4XPE1"/>
<feature type="compositionally biased region" description="Low complexity" evidence="1">
    <location>
        <begin position="239"/>
        <end position="251"/>
    </location>
</feature>
<evidence type="ECO:0000256" key="1">
    <source>
        <dbReference type="SAM" id="MobiDB-lite"/>
    </source>
</evidence>
<dbReference type="EMBL" id="CP028901">
    <property type="protein sequence ID" value="AWB35645.1"/>
    <property type="molecule type" value="Genomic_DNA"/>
</dbReference>
<dbReference type="PANTHER" id="PTHR11203:SF49">
    <property type="entry name" value="BLL1145 PROTEIN"/>
    <property type="match status" value="1"/>
</dbReference>
<evidence type="ECO:0000313" key="3">
    <source>
        <dbReference type="Proteomes" id="UP000244571"/>
    </source>
</evidence>
<sequence length="350" mass="38947">MDLVIARPEGLYCRPGDFYIDPWRPVERAVITHGHADHARTGHAHYLATASSASILRTRLGAIRLHTLPYGQAIEHNGVRISLHPAGHVLGSAQVRLEYRGEVWVLSGDYKLDHDPTCAAFEPVRCHTFVTESTFGLPVYRWQDPAFTMQQINQWWQHNARHNQTSLLYAYSLGKGQRILAGLESGIGPIVTHRAFDALNQVYRNEGITLPETRHIEDLDTQSLRGALVLAPPSAVIQSAAPDSATSSATAGRSRQPSSKSWAARLGAFSDAMASGWMQIRGTRRRRALDRGFVMSDHADWPSLVKAIEATDAQRVIVTHGSASVLIRWLNENGWQAQRFETEYGQEDDT</sequence>
<reference evidence="2 3" key="1">
    <citation type="submission" date="2018-04" db="EMBL/GenBank/DDBJ databases">
        <title>Bordetella sp. HZ20 isolated from seawater.</title>
        <authorList>
            <person name="Sun C."/>
        </authorList>
    </citation>
    <scope>NUCLEOTIDE SEQUENCE [LARGE SCALE GENOMIC DNA]</scope>
    <source>
        <strain evidence="2 3">HZ20</strain>
    </source>
</reference>
<dbReference type="InterPro" id="IPR050698">
    <property type="entry name" value="MBL"/>
</dbReference>
<proteinExistence type="predicted"/>
<dbReference type="GO" id="GO:0016874">
    <property type="term" value="F:ligase activity"/>
    <property type="evidence" value="ECO:0007669"/>
    <property type="project" value="UniProtKB-KW"/>
</dbReference>
<keyword evidence="2" id="KW-0436">Ligase</keyword>
<protein>
    <submittedName>
        <fullName evidence="2">DNA ligase-associated DEXH box helicase</fullName>
    </submittedName>
</protein>
<dbReference type="InterPro" id="IPR026360">
    <property type="entry name" value="Xnuc_lig_assoc"/>
</dbReference>
<dbReference type="GO" id="GO:0004521">
    <property type="term" value="F:RNA endonuclease activity"/>
    <property type="evidence" value="ECO:0007669"/>
    <property type="project" value="TreeGrafter"/>
</dbReference>
<dbReference type="KEGG" id="boz:DBV39_05225"/>
<dbReference type="PANTHER" id="PTHR11203">
    <property type="entry name" value="CLEAVAGE AND POLYADENYLATION SPECIFICITY FACTOR FAMILY MEMBER"/>
    <property type="match status" value="1"/>
</dbReference>
<dbReference type="RefSeq" id="WP_108623101.1">
    <property type="nucleotide sequence ID" value="NZ_CP028901.1"/>
</dbReference>
<keyword evidence="3" id="KW-1185">Reference proteome</keyword>
<dbReference type="Proteomes" id="UP000244571">
    <property type="component" value="Chromosome"/>
</dbReference>
<dbReference type="NCBIfam" id="TIGR04122">
    <property type="entry name" value="Xnuc_lig_assoc"/>
    <property type="match status" value="1"/>
</dbReference>